<reference evidence="2 3" key="1">
    <citation type="submission" date="2020-04" db="EMBL/GenBank/DDBJ databases">
        <title>Perkinsus olseni comparative genomics.</title>
        <authorList>
            <person name="Bogema D.R."/>
        </authorList>
    </citation>
    <scope>NUCLEOTIDE SEQUENCE [LARGE SCALE GENOMIC DNA]</scope>
    <source>
        <strain evidence="2">ATCC PRA-179</strain>
    </source>
</reference>
<comment type="caution">
    <text evidence="2">The sequence shown here is derived from an EMBL/GenBank/DDBJ whole genome shotgun (WGS) entry which is preliminary data.</text>
</comment>
<dbReference type="EMBL" id="JABAHT010000171">
    <property type="protein sequence ID" value="KAF4662350.1"/>
    <property type="molecule type" value="Genomic_DNA"/>
</dbReference>
<name>A0A7J6LTP8_PEROL</name>
<dbReference type="AlphaFoldDB" id="A0A7J6LTP8"/>
<organism evidence="2 3">
    <name type="scientific">Perkinsus olseni</name>
    <name type="common">Perkinsus atlanticus</name>
    <dbReference type="NCBI Taxonomy" id="32597"/>
    <lineage>
        <taxon>Eukaryota</taxon>
        <taxon>Sar</taxon>
        <taxon>Alveolata</taxon>
        <taxon>Perkinsozoa</taxon>
        <taxon>Perkinsea</taxon>
        <taxon>Perkinsida</taxon>
        <taxon>Perkinsidae</taxon>
        <taxon>Perkinsus</taxon>
    </lineage>
</organism>
<protein>
    <submittedName>
        <fullName evidence="2">Uncharacterized protein</fullName>
    </submittedName>
</protein>
<evidence type="ECO:0000256" key="1">
    <source>
        <dbReference type="SAM" id="SignalP"/>
    </source>
</evidence>
<evidence type="ECO:0000313" key="2">
    <source>
        <dbReference type="EMBL" id="KAF4662350.1"/>
    </source>
</evidence>
<evidence type="ECO:0000313" key="3">
    <source>
        <dbReference type="Proteomes" id="UP000570595"/>
    </source>
</evidence>
<feature type="chain" id="PRO_5029722307" evidence="1">
    <location>
        <begin position="21"/>
        <end position="382"/>
    </location>
</feature>
<dbReference type="OrthoDB" id="10385272at2759"/>
<dbReference type="Proteomes" id="UP000570595">
    <property type="component" value="Unassembled WGS sequence"/>
</dbReference>
<feature type="signal peptide" evidence="1">
    <location>
        <begin position="1"/>
        <end position="20"/>
    </location>
</feature>
<keyword evidence="1" id="KW-0732">Signal</keyword>
<gene>
    <name evidence="2" type="ORF">FOZ61_002552</name>
</gene>
<sequence>MLHQLVILLFASFYSLLSVAQPVHQPPGVYSGSINLEGRRYAATVTFNTQLEYFSDDDLVTVYNSASSHLPLTLSREVDEKIYPHPSGPYTGKIFVNNAQFYVGALFSQDGSVLESLIIDFHGLELITASNVPYNMIGTKVEISRASPLSEIFGRLNAELEYEEVSHPAGVYNGTVNFRGNPFTVTAAFSKTADVIEYLNIMVPTVADITVRGAPYHTVGNNLHINSGSSLPEEYAELDTEIEYHHDSDTVIFRVHDTGVPPVTLHREVDYPHPIDLYAGSVDLNGGFFTLTASLSRVDNLIEGLVINAPGIDEVVIRDVPYYMIGNELHVSHGSQFSEQYTSLAASLEYDYDRDAVRFTVPGFGVLSVTMERVAISRVLKR</sequence>
<proteinExistence type="predicted"/>
<accession>A0A7J6LTP8</accession>